<dbReference type="STRING" id="626937.HMPREF3293_01495"/>
<dbReference type="RefSeq" id="WP_066519421.1">
    <property type="nucleotide sequence ID" value="NZ_CABMOF010000002.1"/>
</dbReference>
<protein>
    <submittedName>
        <fullName evidence="2">Uncharacterized protein</fullName>
    </submittedName>
</protein>
<dbReference type="KEGG" id="cmiu:B1H56_10420"/>
<feature type="compositionally biased region" description="Basic and acidic residues" evidence="1">
    <location>
        <begin position="122"/>
        <end position="133"/>
    </location>
</feature>
<gene>
    <name evidence="2" type="ORF">HMPREF3293_01495</name>
</gene>
<feature type="region of interest" description="Disordered" evidence="1">
    <location>
        <begin position="1"/>
        <end position="133"/>
    </location>
</feature>
<name>A0A136Q4Q9_9FIRM</name>
<accession>A0A136Q4Q9</accession>
<proteinExistence type="predicted"/>
<organism evidence="2 3">
    <name type="scientific">Christensenella minuta</name>
    <dbReference type="NCBI Taxonomy" id="626937"/>
    <lineage>
        <taxon>Bacteria</taxon>
        <taxon>Bacillati</taxon>
        <taxon>Bacillota</taxon>
        <taxon>Clostridia</taxon>
        <taxon>Christensenellales</taxon>
        <taxon>Christensenellaceae</taxon>
        <taxon>Christensenella</taxon>
    </lineage>
</organism>
<feature type="compositionally biased region" description="Basic and acidic residues" evidence="1">
    <location>
        <begin position="88"/>
        <end position="108"/>
    </location>
</feature>
<feature type="compositionally biased region" description="Acidic residues" evidence="1">
    <location>
        <begin position="7"/>
        <end position="17"/>
    </location>
</feature>
<dbReference type="AlphaFoldDB" id="A0A136Q4Q9"/>
<feature type="compositionally biased region" description="Basic and acidic residues" evidence="1">
    <location>
        <begin position="71"/>
        <end position="81"/>
    </location>
</feature>
<evidence type="ECO:0000313" key="3">
    <source>
        <dbReference type="Proteomes" id="UP000070366"/>
    </source>
</evidence>
<comment type="caution">
    <text evidence="2">The sequence shown here is derived from an EMBL/GenBank/DDBJ whole genome shotgun (WGS) entry which is preliminary data.</text>
</comment>
<evidence type="ECO:0000256" key="1">
    <source>
        <dbReference type="SAM" id="MobiDB-lite"/>
    </source>
</evidence>
<evidence type="ECO:0000313" key="2">
    <source>
        <dbReference type="EMBL" id="KXK65661.1"/>
    </source>
</evidence>
<keyword evidence="3" id="KW-1185">Reference proteome</keyword>
<feature type="compositionally biased region" description="Basic and acidic residues" evidence="1">
    <location>
        <begin position="37"/>
        <end position="61"/>
    </location>
</feature>
<sequence>MDREEMTEMEWTDDGEEAREANADKEFDEAISQALDATHEEMEAKQAEADEAAQERAEQRREKKNARRAKEKPLRNYEADRIAASARRQMERLQQENERLQRENDDFAQRLGYRDFGQMQRETGRMRGEEVPRLKEQEIAYQEGKRRFEEELRELNEHFPEADTWSADDFFALENAQEMVKMVQAGVPLYRAYAAYAADSIAQRRAEAAKRAALDAQSKEHLRRFGGTGSAAGGTMPQEVLEQYRLINPDATDAEILAHWRRQD</sequence>
<dbReference type="EMBL" id="LSZW01000059">
    <property type="protein sequence ID" value="KXK65661.1"/>
    <property type="molecule type" value="Genomic_DNA"/>
</dbReference>
<dbReference type="Proteomes" id="UP000070366">
    <property type="component" value="Unassembled WGS sequence"/>
</dbReference>
<reference evidence="2 3" key="1">
    <citation type="submission" date="2016-02" db="EMBL/GenBank/DDBJ databases">
        <authorList>
            <person name="Wen L."/>
            <person name="He K."/>
            <person name="Yang H."/>
        </authorList>
    </citation>
    <scope>NUCLEOTIDE SEQUENCE [LARGE SCALE GENOMIC DNA]</scope>
    <source>
        <strain evidence="2 3">DSM 22607</strain>
    </source>
</reference>